<evidence type="ECO:0000313" key="2">
    <source>
        <dbReference type="Proteomes" id="UP000587760"/>
    </source>
</evidence>
<dbReference type="RefSeq" id="WP_184744338.1">
    <property type="nucleotide sequence ID" value="NZ_JACHGJ010000001.1"/>
</dbReference>
<dbReference type="AlphaFoldDB" id="A0A841R7D5"/>
<evidence type="ECO:0000313" key="1">
    <source>
        <dbReference type="EMBL" id="MBB6479291.1"/>
    </source>
</evidence>
<proteinExistence type="predicted"/>
<dbReference type="EMBL" id="JACHGJ010000001">
    <property type="protein sequence ID" value="MBB6479291.1"/>
    <property type="molecule type" value="Genomic_DNA"/>
</dbReference>
<protein>
    <recommendedName>
        <fullName evidence="3">Cellobiose phosphorylase</fullName>
    </recommendedName>
</protein>
<accession>A0A841R7D5</accession>
<sequence>MNVRRQVFLGDQPFINEQFQVEEGFCDREGEIYYKIENYTAMEPFFMTVTSDSNHWMFISSTGGLTAGRVNSEFSLFPYYTDDRITENTGNTGPATVILAEKGDKKFLWEPFCRESGRVYTVHLNLYRNVRGNRVIFEEVNETLGLSFSYMWMNSRRFGWVKKSILKNNSGECVNIELTDGVMNIIPAGTSSHIQNTFGNLLNAYKKSEIDRETGLGLFALSATLTDLAEPSESLKANVFWQWGLDVSYYLLNEKQLAKISSGSKAEPEWVNKGDRGGYFVGSSFALDKGEEKVWYLSGDVDKDHSAVESLRSMLLDSGFDGSREIEEDAAEGNRKLDEILALNDGMQKSAGVMNCAHHQANVLYNIMRGGYFFNGNTIPVADFVEYIHSTNKQVCALYEESLLKLGETAEYGQVLDFVLSRHDVNLTRLWYEYLPLSFSRRHGDPSRPWNVFSIETEKADGSPKLDYQGNWRDIFQNWEALSYSYPLFIRHMVGKFLNATTADGYNPYRLSRSGIDWEVPEPGNPWANIGYWSDHQIIYLLKLLEMYRNFFGDRILADLDSREFTFAEVPYEIKSFDEILKDPYNTIVFNENKHKIILERTEQVGAEGKMLHTSEGSIVLASMTEKLMILLLAKLGNFVPGGGIWMNTQRPEWNDANNALVGKGVSIVTLAYVRRFAAFLLGIFQSHDSGSSFTVHKDVHDWFTAISEVMSRIDSMKESVNPEERLDVVSRLGRASERYRSSLYERGRTEERETLSRDRLIEFLSTSLRCIDQTLGENRRDDDLFHSYNTLEIRTDGLKIHYLYEMLEGQVAVLSANWLEPAESLKMLEALRGSSLYRPDQNSYMLYPNRTLPGFLEKNNIDRESVKSSVLLSTLIEEGNKDLILMDSKGICHFNGDFHNARQVGDVLNKLSREVKYAGLVEKERDSIEHLFEATFNHQSFTGRSGTFFAYEGLGSIYWHMVSKLLLAVQENLFRAVDGGVSADVIESLKKHYYDVRAGIGYNKPATVYGAFPFDPYSHSPEGKGAKQPGMTGQVKEEVITRLAETGIRIIDGKIAFDGTLIDPQELFSGDETWQLVTAGGQTRRMTLPRNSMGLTFCDTPFVIGKGDKASIKVFFTDGETETIIGSVLPGEYCKSIYSRDNTISQLEVTVL</sequence>
<name>A0A841R7D5_9SPIO</name>
<keyword evidence="2" id="KW-1185">Reference proteome</keyword>
<dbReference type="Proteomes" id="UP000587760">
    <property type="component" value="Unassembled WGS sequence"/>
</dbReference>
<evidence type="ECO:0008006" key="3">
    <source>
        <dbReference type="Google" id="ProtNLM"/>
    </source>
</evidence>
<reference evidence="1 2" key="1">
    <citation type="submission" date="2020-08" db="EMBL/GenBank/DDBJ databases">
        <title>Genomic Encyclopedia of Type Strains, Phase IV (KMG-IV): sequencing the most valuable type-strain genomes for metagenomic binning, comparative biology and taxonomic classification.</title>
        <authorList>
            <person name="Goeker M."/>
        </authorList>
    </citation>
    <scope>NUCLEOTIDE SEQUENCE [LARGE SCALE GENOMIC DNA]</scope>
    <source>
        <strain evidence="1 2">DSM 2461</strain>
    </source>
</reference>
<organism evidence="1 2">
    <name type="scientific">Spirochaeta isovalerica</name>
    <dbReference type="NCBI Taxonomy" id="150"/>
    <lineage>
        <taxon>Bacteria</taxon>
        <taxon>Pseudomonadati</taxon>
        <taxon>Spirochaetota</taxon>
        <taxon>Spirochaetia</taxon>
        <taxon>Spirochaetales</taxon>
        <taxon>Spirochaetaceae</taxon>
        <taxon>Spirochaeta</taxon>
    </lineage>
</organism>
<comment type="caution">
    <text evidence="1">The sequence shown here is derived from an EMBL/GenBank/DDBJ whole genome shotgun (WGS) entry which is preliminary data.</text>
</comment>
<gene>
    <name evidence="1" type="ORF">HNR50_000924</name>
</gene>